<reference evidence="1" key="1">
    <citation type="journal article" date="2022" name="Cell">
        <title>Design, construction, and in vivo augmentation of a complex gut microbiome.</title>
        <authorList>
            <person name="Cheng A.G."/>
            <person name="Ho P.Y."/>
            <person name="Aranda-Diaz A."/>
            <person name="Jain S."/>
            <person name="Yu F.B."/>
            <person name="Meng X."/>
            <person name="Wang M."/>
            <person name="Iakiviak M."/>
            <person name="Nagashima K."/>
            <person name="Zhao A."/>
            <person name="Murugkar P."/>
            <person name="Patil A."/>
            <person name="Atabakhsh K."/>
            <person name="Weakley A."/>
            <person name="Yan J."/>
            <person name="Brumbaugh A.R."/>
            <person name="Higginbottom S."/>
            <person name="Dimas A."/>
            <person name="Shiver A.L."/>
            <person name="Deutschbauer A."/>
            <person name="Neff N."/>
            <person name="Sonnenburg J.L."/>
            <person name="Huang K.C."/>
            <person name="Fischbach M.A."/>
        </authorList>
    </citation>
    <scope>NUCLEOTIDE SEQUENCE</scope>
    <source>
        <strain evidence="1">DSM 19829</strain>
    </source>
</reference>
<sequence>MDNTMEELIPVVAGLAGKFTSKESTSITYERANQLMEAVIYCINECTDENTLTSDMKLSAGKAYQLGYERVLEKVKTAQEQYNAMISDFCAYGNENYHDTVTKALPGFFLYYDARFAPQETVITMDYPTLGSGINATGIDAIEHYIIGISLEQRFLNRLPADYVWGTLSRFQPDYQREFYNISSIILRHLLVCMLICRKPGTPKRRLDYEKLKQLVELSDKKQLEQRILQLLETLVRDQYGSDRNLYHYLEQDITDFVTCLKLGAKTGSLRYLL</sequence>
<protein>
    <submittedName>
        <fullName evidence="1">DUF6179 domain-containing protein</fullName>
    </submittedName>
</protein>
<evidence type="ECO:0000313" key="1">
    <source>
        <dbReference type="EMBL" id="UWP59462.1"/>
    </source>
</evidence>
<dbReference type="InterPro" id="IPR045751">
    <property type="entry name" value="DUF6179"/>
</dbReference>
<accession>A0ABY5VGG3</accession>
<keyword evidence="2" id="KW-1185">Reference proteome</keyword>
<dbReference type="Pfam" id="PF19677">
    <property type="entry name" value="DUF6179"/>
    <property type="match status" value="1"/>
</dbReference>
<dbReference type="EMBL" id="CP102290">
    <property type="protein sequence ID" value="UWP59462.1"/>
    <property type="molecule type" value="Genomic_DNA"/>
</dbReference>
<gene>
    <name evidence="1" type="ORF">NQ502_19230</name>
</gene>
<name>A0ABY5VGG3_9FIRM</name>
<dbReference type="Proteomes" id="UP001060164">
    <property type="component" value="Chromosome"/>
</dbReference>
<dbReference type="RefSeq" id="WP_044983510.1">
    <property type="nucleotide sequence ID" value="NZ_CABLBR010000032.1"/>
</dbReference>
<proteinExistence type="predicted"/>
<organism evidence="1 2">
    <name type="scientific">Ruminococcus gauvreauii</name>
    <dbReference type="NCBI Taxonomy" id="438033"/>
    <lineage>
        <taxon>Bacteria</taxon>
        <taxon>Bacillati</taxon>
        <taxon>Bacillota</taxon>
        <taxon>Clostridia</taxon>
        <taxon>Eubacteriales</taxon>
        <taxon>Oscillospiraceae</taxon>
        <taxon>Ruminococcus</taxon>
    </lineage>
</organism>
<evidence type="ECO:0000313" key="2">
    <source>
        <dbReference type="Proteomes" id="UP001060164"/>
    </source>
</evidence>